<keyword evidence="2" id="KW-1185">Reference proteome</keyword>
<gene>
    <name evidence="1" type="ORF">SCALOS_LOCUS8738</name>
</gene>
<reference evidence="1" key="1">
    <citation type="submission" date="2021-06" db="EMBL/GenBank/DDBJ databases">
        <authorList>
            <person name="Kallberg Y."/>
            <person name="Tangrot J."/>
            <person name="Rosling A."/>
        </authorList>
    </citation>
    <scope>NUCLEOTIDE SEQUENCE</scope>
    <source>
        <strain evidence="1">AU212A</strain>
    </source>
</reference>
<evidence type="ECO:0000313" key="1">
    <source>
        <dbReference type="EMBL" id="CAG8653110.1"/>
    </source>
</evidence>
<comment type="caution">
    <text evidence="1">The sequence shown here is derived from an EMBL/GenBank/DDBJ whole genome shotgun (WGS) entry which is preliminary data.</text>
</comment>
<dbReference type="Proteomes" id="UP000789860">
    <property type="component" value="Unassembled WGS sequence"/>
</dbReference>
<feature type="non-terminal residue" evidence="1">
    <location>
        <position position="241"/>
    </location>
</feature>
<accession>A0ACA9NFS6</accession>
<dbReference type="EMBL" id="CAJVPM010024307">
    <property type="protein sequence ID" value="CAG8653110.1"/>
    <property type="molecule type" value="Genomic_DNA"/>
</dbReference>
<feature type="non-terminal residue" evidence="1">
    <location>
        <position position="1"/>
    </location>
</feature>
<evidence type="ECO:0000313" key="2">
    <source>
        <dbReference type="Proteomes" id="UP000789860"/>
    </source>
</evidence>
<name>A0ACA9NFS6_9GLOM</name>
<proteinExistence type="predicted"/>
<sequence>TLSTVPSFSPEIREIRHEIPSLITSHTNLTFPTSPHTNSTFPTSPHTNSTFPTSLHTNSTFPTSSHTNSTTSSHTNLTFPTSSKTLPLPTNINNVKTLETWITKFETHSIISRRTCAKFSIEFREDSKCFPFLGCFVPIFESINQLGRNNIITSKECLDFALREELLLTQPIVLHESLDEPLTILLKEILLPIEKKHLCDYLWAPKDEFEEYERIMSEISLIEGSRVSQLEHMIVGEKMAK</sequence>
<protein>
    <submittedName>
        <fullName evidence="1">10207_t:CDS:1</fullName>
    </submittedName>
</protein>
<organism evidence="1 2">
    <name type="scientific">Scutellospora calospora</name>
    <dbReference type="NCBI Taxonomy" id="85575"/>
    <lineage>
        <taxon>Eukaryota</taxon>
        <taxon>Fungi</taxon>
        <taxon>Fungi incertae sedis</taxon>
        <taxon>Mucoromycota</taxon>
        <taxon>Glomeromycotina</taxon>
        <taxon>Glomeromycetes</taxon>
        <taxon>Diversisporales</taxon>
        <taxon>Gigasporaceae</taxon>
        <taxon>Scutellospora</taxon>
    </lineage>
</organism>